<comment type="caution">
    <text evidence="1">The sequence shown here is derived from an EMBL/GenBank/DDBJ whole genome shotgun (WGS) entry which is preliminary data.</text>
</comment>
<dbReference type="Proteomes" id="UP000886105">
    <property type="component" value="Unassembled WGS sequence"/>
</dbReference>
<dbReference type="EMBL" id="DRNZ01000309">
    <property type="protein sequence ID" value="HHO58547.1"/>
    <property type="molecule type" value="Genomic_DNA"/>
</dbReference>
<organism evidence="1">
    <name type="scientific">Oceanithermus profundus</name>
    <dbReference type="NCBI Taxonomy" id="187137"/>
    <lineage>
        <taxon>Bacteria</taxon>
        <taxon>Thermotogati</taxon>
        <taxon>Deinococcota</taxon>
        <taxon>Deinococci</taxon>
        <taxon>Thermales</taxon>
        <taxon>Thermaceae</taxon>
        <taxon>Oceanithermus</taxon>
    </lineage>
</organism>
<sequence>MNAEGPGLYFTTDPDEARGYGPVVVEAELKRGAEVLKPQRPVFGELLEFYDMAPEDDQERFLLDWDADSPEEALGHYVHADTALEAFVQLYGDLLHYDADEYVSSMRALGYAGALVPREGADHLIVWYPGSLDVLGVLEAEPE</sequence>
<proteinExistence type="predicted"/>
<gene>
    <name evidence="1" type="ORF">ENJ85_05165</name>
</gene>
<protein>
    <submittedName>
        <fullName evidence="1">Uncharacterized protein</fullName>
    </submittedName>
</protein>
<dbReference type="AlphaFoldDB" id="A0A7C5SQN4"/>
<accession>A0A7C5SQN4</accession>
<reference evidence="1" key="1">
    <citation type="journal article" date="2020" name="mSystems">
        <title>Genome- and Community-Level Interaction Insights into Carbon Utilization and Element Cycling Functions of Hydrothermarchaeota in Hydrothermal Sediment.</title>
        <authorList>
            <person name="Zhou Z."/>
            <person name="Liu Y."/>
            <person name="Xu W."/>
            <person name="Pan J."/>
            <person name="Luo Z.H."/>
            <person name="Li M."/>
        </authorList>
    </citation>
    <scope>NUCLEOTIDE SEQUENCE [LARGE SCALE GENOMIC DNA]</scope>
    <source>
        <strain evidence="1">HyVt-523</strain>
    </source>
</reference>
<evidence type="ECO:0000313" key="1">
    <source>
        <dbReference type="EMBL" id="HHO58547.1"/>
    </source>
</evidence>
<name>A0A7C5SQN4_9DEIN</name>